<gene>
    <name evidence="7" type="ordered locus">RPB_1756</name>
</gene>
<dbReference type="HOGENOM" id="CLU_003827_13_3_5"/>
<evidence type="ECO:0000256" key="2">
    <source>
        <dbReference type="ARBA" id="ARBA00022621"/>
    </source>
</evidence>
<dbReference type="PANTHER" id="PTHR43396:SF3">
    <property type="entry name" value="FLAVOHEMOPROTEIN"/>
    <property type="match status" value="1"/>
</dbReference>
<dbReference type="GO" id="GO:0046210">
    <property type="term" value="P:nitric oxide catabolic process"/>
    <property type="evidence" value="ECO:0007669"/>
    <property type="project" value="TreeGrafter"/>
</dbReference>
<name>Q2IZ96_RHOP2</name>
<dbReference type="RefSeq" id="WP_011440652.1">
    <property type="nucleotide sequence ID" value="NC_007778.1"/>
</dbReference>
<dbReference type="SUPFAM" id="SSF46458">
    <property type="entry name" value="Globin-like"/>
    <property type="match status" value="1"/>
</dbReference>
<dbReference type="STRING" id="316058.RPB_1756"/>
<dbReference type="Proteomes" id="UP000008809">
    <property type="component" value="Chromosome"/>
</dbReference>
<keyword evidence="3" id="KW-0479">Metal-binding</keyword>
<dbReference type="CDD" id="cd12131">
    <property type="entry name" value="HGbI-like"/>
    <property type="match status" value="1"/>
</dbReference>
<dbReference type="GO" id="GO:0071949">
    <property type="term" value="F:FAD binding"/>
    <property type="evidence" value="ECO:0007669"/>
    <property type="project" value="TreeGrafter"/>
</dbReference>
<dbReference type="PROSITE" id="PS01033">
    <property type="entry name" value="GLOBIN"/>
    <property type="match status" value="1"/>
</dbReference>
<organism evidence="7 8">
    <name type="scientific">Rhodopseudomonas palustris (strain HaA2)</name>
    <dbReference type="NCBI Taxonomy" id="316058"/>
    <lineage>
        <taxon>Bacteria</taxon>
        <taxon>Pseudomonadati</taxon>
        <taxon>Pseudomonadota</taxon>
        <taxon>Alphaproteobacteria</taxon>
        <taxon>Hyphomicrobiales</taxon>
        <taxon>Nitrobacteraceae</taxon>
        <taxon>Rhodopseudomonas</taxon>
    </lineage>
</organism>
<comment type="similarity">
    <text evidence="5">Belongs to the globin family.</text>
</comment>
<dbReference type="Pfam" id="PF00042">
    <property type="entry name" value="Globin"/>
    <property type="match status" value="1"/>
</dbReference>
<accession>Q2IZ96</accession>
<dbReference type="OrthoDB" id="3213438at2"/>
<dbReference type="InterPro" id="IPR009050">
    <property type="entry name" value="Globin-like_sf"/>
</dbReference>
<keyword evidence="2 5" id="KW-0561">Oxygen transport</keyword>
<dbReference type="GO" id="GO:0019825">
    <property type="term" value="F:oxygen binding"/>
    <property type="evidence" value="ECO:0007669"/>
    <property type="project" value="InterPro"/>
</dbReference>
<evidence type="ECO:0000313" key="7">
    <source>
        <dbReference type="EMBL" id="ABD06464.1"/>
    </source>
</evidence>
<feature type="domain" description="Globin" evidence="6">
    <location>
        <begin position="1"/>
        <end position="135"/>
    </location>
</feature>
<keyword evidence="1 5" id="KW-0349">Heme</keyword>
<keyword evidence="8" id="KW-1185">Reference proteome</keyword>
<dbReference type="GO" id="GO:0005344">
    <property type="term" value="F:oxygen carrier activity"/>
    <property type="evidence" value="ECO:0007669"/>
    <property type="project" value="UniProtKB-KW"/>
</dbReference>
<dbReference type="Gene3D" id="1.10.490.10">
    <property type="entry name" value="Globins"/>
    <property type="match status" value="1"/>
</dbReference>
<evidence type="ECO:0000259" key="6">
    <source>
        <dbReference type="PROSITE" id="PS01033"/>
    </source>
</evidence>
<protein>
    <submittedName>
        <fullName evidence="7">Globin</fullName>
    </submittedName>
</protein>
<evidence type="ECO:0000256" key="5">
    <source>
        <dbReference type="RuleBase" id="RU000356"/>
    </source>
</evidence>
<dbReference type="PRINTS" id="PR01907">
    <property type="entry name" value="WORMGLOBIN"/>
</dbReference>
<dbReference type="AlphaFoldDB" id="Q2IZ96"/>
<dbReference type="KEGG" id="rpb:RPB_1756"/>
<proteinExistence type="inferred from homology"/>
<sequence length="139" mass="14642">MTPAQIALVQQSFAKVAPISEQAASLFYGRLFEIAPEVQPLFAKADIRDQGKKLMGTLAVVVGGLTDLPAILPAASRLAKLHVSYGVQPTHYAPVGAALLWTLEQGLGGAWTPDLAEAWTAAYATLSNYMIAEAYGVAA</sequence>
<evidence type="ECO:0000313" key="8">
    <source>
        <dbReference type="Proteomes" id="UP000008809"/>
    </source>
</evidence>
<evidence type="ECO:0000256" key="1">
    <source>
        <dbReference type="ARBA" id="ARBA00022617"/>
    </source>
</evidence>
<dbReference type="GO" id="GO:0020037">
    <property type="term" value="F:heme binding"/>
    <property type="evidence" value="ECO:0007669"/>
    <property type="project" value="InterPro"/>
</dbReference>
<dbReference type="PANTHER" id="PTHR43396">
    <property type="entry name" value="FLAVOHEMOPROTEIN"/>
    <property type="match status" value="1"/>
</dbReference>
<evidence type="ECO:0000256" key="3">
    <source>
        <dbReference type="ARBA" id="ARBA00022723"/>
    </source>
</evidence>
<dbReference type="GO" id="GO:0071500">
    <property type="term" value="P:cellular response to nitrosative stress"/>
    <property type="evidence" value="ECO:0007669"/>
    <property type="project" value="TreeGrafter"/>
</dbReference>
<dbReference type="eggNOG" id="COG1017">
    <property type="taxonomic scope" value="Bacteria"/>
</dbReference>
<keyword evidence="4" id="KW-0408">Iron</keyword>
<dbReference type="EMBL" id="CP000250">
    <property type="protein sequence ID" value="ABD06464.1"/>
    <property type="molecule type" value="Genomic_DNA"/>
</dbReference>
<reference evidence="7 8" key="1">
    <citation type="submission" date="2006-01" db="EMBL/GenBank/DDBJ databases">
        <title>Complete sequence of Rhodopseudomonas palustris HaA2.</title>
        <authorList>
            <consortium name="US DOE Joint Genome Institute"/>
            <person name="Copeland A."/>
            <person name="Lucas S."/>
            <person name="Lapidus A."/>
            <person name="Barry K."/>
            <person name="Detter J.C."/>
            <person name="Glavina T."/>
            <person name="Hammon N."/>
            <person name="Israni S."/>
            <person name="Pitluck S."/>
            <person name="Chain P."/>
            <person name="Malfatti S."/>
            <person name="Shin M."/>
            <person name="Vergez L."/>
            <person name="Schmutz J."/>
            <person name="Larimer F."/>
            <person name="Land M."/>
            <person name="Hauser L."/>
            <person name="Pelletier D.A."/>
            <person name="Kyrpides N."/>
            <person name="Anderson I."/>
            <person name="Oda Y."/>
            <person name="Harwood C.S."/>
            <person name="Richardson P."/>
        </authorList>
    </citation>
    <scope>NUCLEOTIDE SEQUENCE [LARGE SCALE GENOMIC DNA]</scope>
    <source>
        <strain evidence="7 8">HaA2</strain>
    </source>
</reference>
<dbReference type="GO" id="GO:0008941">
    <property type="term" value="F:nitric oxide dioxygenase NAD(P)H activity"/>
    <property type="evidence" value="ECO:0007669"/>
    <property type="project" value="TreeGrafter"/>
</dbReference>
<evidence type="ECO:0000256" key="4">
    <source>
        <dbReference type="ARBA" id="ARBA00023004"/>
    </source>
</evidence>
<dbReference type="InterPro" id="IPR000971">
    <property type="entry name" value="Globin"/>
</dbReference>
<dbReference type="InterPro" id="IPR012292">
    <property type="entry name" value="Globin/Proto"/>
</dbReference>
<dbReference type="GO" id="GO:0046872">
    <property type="term" value="F:metal ion binding"/>
    <property type="evidence" value="ECO:0007669"/>
    <property type="project" value="UniProtKB-KW"/>
</dbReference>
<keyword evidence="5" id="KW-0813">Transport</keyword>